<feature type="transmembrane region" description="Helical" evidence="7">
    <location>
        <begin position="12"/>
        <end position="37"/>
    </location>
</feature>
<comment type="subcellular location">
    <subcellularLocation>
        <location evidence="1 7">Cell membrane</location>
        <topology evidence="1 7">Multi-pass membrane protein</topology>
    </subcellularLocation>
</comment>
<dbReference type="EMBL" id="MEHD01000014">
    <property type="protein sequence ID" value="ODR59776.1"/>
    <property type="molecule type" value="Genomic_DNA"/>
</dbReference>
<dbReference type="CDD" id="cd06261">
    <property type="entry name" value="TM_PBP2"/>
    <property type="match status" value="1"/>
</dbReference>
<dbReference type="Proteomes" id="UP000094271">
    <property type="component" value="Unassembled WGS sequence"/>
</dbReference>
<evidence type="ECO:0000256" key="4">
    <source>
        <dbReference type="ARBA" id="ARBA00022692"/>
    </source>
</evidence>
<dbReference type="Gene3D" id="1.10.3720.10">
    <property type="entry name" value="MetI-like"/>
    <property type="match status" value="1"/>
</dbReference>
<dbReference type="Proteomes" id="UP000094869">
    <property type="component" value="Unassembled WGS sequence"/>
</dbReference>
<dbReference type="PANTHER" id="PTHR30193">
    <property type="entry name" value="ABC TRANSPORTER PERMEASE PROTEIN"/>
    <property type="match status" value="1"/>
</dbReference>
<reference evidence="13 15" key="1">
    <citation type="submission" date="2016-07" db="EMBL/GenBank/DDBJ databases">
        <title>Characterization of isolates of Eisenbergiella tayi derived from blood cultures, using whole genome sequencing.</title>
        <authorList>
            <person name="Burdz T."/>
            <person name="Wiebe D."/>
            <person name="Huynh C."/>
            <person name="Bernard K."/>
        </authorList>
    </citation>
    <scope>NUCLEOTIDE SEQUENCE [LARGE SCALE GENOMIC DNA]</scope>
    <source>
        <strain evidence="9 13">NML 110608</strain>
        <strain evidence="10 15">NML 120489</strain>
    </source>
</reference>
<evidence type="ECO:0000259" key="8">
    <source>
        <dbReference type="PROSITE" id="PS50928"/>
    </source>
</evidence>
<dbReference type="Proteomes" id="UP000094067">
    <property type="component" value="Unassembled WGS sequence"/>
</dbReference>
<evidence type="ECO:0000313" key="14">
    <source>
        <dbReference type="Proteomes" id="UP000094869"/>
    </source>
</evidence>
<dbReference type="PROSITE" id="PS50928">
    <property type="entry name" value="ABC_TM1"/>
    <property type="match status" value="1"/>
</dbReference>
<evidence type="ECO:0000256" key="1">
    <source>
        <dbReference type="ARBA" id="ARBA00004651"/>
    </source>
</evidence>
<dbReference type="GeneID" id="93303219"/>
<keyword evidence="3" id="KW-1003">Cell membrane</keyword>
<evidence type="ECO:0000313" key="9">
    <source>
        <dbReference type="EMBL" id="ODM08963.1"/>
    </source>
</evidence>
<evidence type="ECO:0000256" key="5">
    <source>
        <dbReference type="ARBA" id="ARBA00022989"/>
    </source>
</evidence>
<evidence type="ECO:0000313" key="13">
    <source>
        <dbReference type="Proteomes" id="UP000094067"/>
    </source>
</evidence>
<feature type="transmembrane region" description="Helical" evidence="7">
    <location>
        <begin position="261"/>
        <end position="285"/>
    </location>
</feature>
<evidence type="ECO:0000313" key="15">
    <source>
        <dbReference type="Proteomes" id="UP000095003"/>
    </source>
</evidence>
<dbReference type="GO" id="GO:0005886">
    <property type="term" value="C:plasma membrane"/>
    <property type="evidence" value="ECO:0007669"/>
    <property type="project" value="UniProtKB-SubCell"/>
</dbReference>
<dbReference type="EMBL" id="MCGH01000001">
    <property type="protein sequence ID" value="ODM08963.1"/>
    <property type="molecule type" value="Genomic_DNA"/>
</dbReference>
<dbReference type="SUPFAM" id="SSF161098">
    <property type="entry name" value="MetI-like"/>
    <property type="match status" value="1"/>
</dbReference>
<gene>
    <name evidence="10" type="primary">lacF_23</name>
    <name evidence="9" type="synonym">lacF_6</name>
    <name evidence="10" type="ORF">BEH84_03069</name>
    <name evidence="11" type="ORF">BEI59_21815</name>
    <name evidence="9" type="ORF">BEI61_00592</name>
    <name evidence="12" type="ORF">BEI63_06365</name>
</gene>
<sequence length="293" mass="32640">MKKKGDKYAGYVFLLPWLIGFIGLTLIPMGMSLYYSFTNYNLLSAPQFVGLTNYIKMFTSDYHFLNALKVTFIYVFASVPLQLLASLVLAFILNKGVKGLSLFRAAFYVPSLLGGSVAISILWRQIFGMNGILNQLLNALGIESTISWVANPNTAVWTLIVLRVWQFGSPMIIFLAAIKQVPQEMLEAAAIDGASKFQRTIRIMLPMISPIILFNLIMQIISAFKVFTESYIISGGNGGVLDSLLFYTLHIYNEGFGKMRMGYASALAWFLVLIIAVLTALVFGVSKKFVHYD</sequence>
<organism evidence="11">
    <name type="scientific">Eisenbergiella tayi</name>
    <dbReference type="NCBI Taxonomy" id="1432052"/>
    <lineage>
        <taxon>Bacteria</taxon>
        <taxon>Bacillati</taxon>
        <taxon>Bacillota</taxon>
        <taxon>Clostridia</taxon>
        <taxon>Lachnospirales</taxon>
        <taxon>Lachnospiraceae</taxon>
        <taxon>Eisenbergiella</taxon>
    </lineage>
</organism>
<reference evidence="11" key="3">
    <citation type="submission" date="2016-08" db="EMBL/GenBank/DDBJ databases">
        <authorList>
            <person name="Seilhamer J.J."/>
        </authorList>
    </citation>
    <scope>NUCLEOTIDE SEQUENCE [LARGE SCALE GENOMIC DNA]</scope>
    <source>
        <strain evidence="11">NML150140-1</strain>
    </source>
</reference>
<dbReference type="GO" id="GO:0055085">
    <property type="term" value="P:transmembrane transport"/>
    <property type="evidence" value="ECO:0007669"/>
    <property type="project" value="InterPro"/>
</dbReference>
<reference evidence="12 14" key="2">
    <citation type="submission" date="2016-08" db="EMBL/GenBank/DDBJ databases">
        <title>Characterization of Isolates of Eisenbergiella tayi Derived from Blood Cultures, Using Whole Genome Sequencing.</title>
        <authorList>
            <person name="Bernier A.-M."/>
            <person name="Burdz T."/>
            <person name="Wiebe D."/>
            <person name="Bernard K."/>
        </authorList>
    </citation>
    <scope>NUCLEOTIDE SEQUENCE [LARGE SCALE GENOMIC DNA]</scope>
    <source>
        <strain evidence="12 14">NML120146</strain>
    </source>
</reference>
<protein>
    <submittedName>
        <fullName evidence="11">ABC transporter permease</fullName>
    </submittedName>
    <submittedName>
        <fullName evidence="9">Lactose transport system permease protein LacF</fullName>
    </submittedName>
</protein>
<keyword evidence="14" id="KW-1185">Reference proteome</keyword>
<feature type="transmembrane region" description="Helical" evidence="7">
    <location>
        <begin position="155"/>
        <end position="178"/>
    </location>
</feature>
<feature type="domain" description="ABC transmembrane type-1" evidence="8">
    <location>
        <begin position="68"/>
        <end position="282"/>
    </location>
</feature>
<proteinExistence type="inferred from homology"/>
<accession>A0A1E3UDF0</accession>
<dbReference type="Proteomes" id="UP000095003">
    <property type="component" value="Unassembled WGS sequence"/>
</dbReference>
<feature type="transmembrane region" description="Helical" evidence="7">
    <location>
        <begin position="105"/>
        <end position="123"/>
    </location>
</feature>
<dbReference type="EMBL" id="MCGI01000003">
    <property type="protein sequence ID" value="ODM10640.1"/>
    <property type="molecule type" value="Genomic_DNA"/>
</dbReference>
<evidence type="ECO:0000313" key="12">
    <source>
        <dbReference type="EMBL" id="ODR59776.1"/>
    </source>
</evidence>
<keyword evidence="5 7" id="KW-1133">Transmembrane helix</keyword>
<feature type="transmembrane region" description="Helical" evidence="7">
    <location>
        <begin position="72"/>
        <end position="93"/>
    </location>
</feature>
<dbReference type="InterPro" id="IPR035906">
    <property type="entry name" value="MetI-like_sf"/>
</dbReference>
<dbReference type="Pfam" id="PF00528">
    <property type="entry name" value="BPD_transp_1"/>
    <property type="match status" value="1"/>
</dbReference>
<comment type="similarity">
    <text evidence="7">Belongs to the binding-protein-dependent transport system permease family.</text>
</comment>
<evidence type="ECO:0000313" key="11">
    <source>
        <dbReference type="EMBL" id="ODR48004.1"/>
    </source>
</evidence>
<keyword evidence="4 7" id="KW-0812">Transmembrane</keyword>
<feature type="transmembrane region" description="Helical" evidence="7">
    <location>
        <begin position="203"/>
        <end position="224"/>
    </location>
</feature>
<name>A0A1E3UDF0_9FIRM</name>
<comment type="caution">
    <text evidence="11">The sequence shown here is derived from an EMBL/GenBank/DDBJ whole genome shotgun (WGS) entry which is preliminary data.</text>
</comment>
<dbReference type="OrthoDB" id="9788108at2"/>
<dbReference type="EMBL" id="MEHA01000018">
    <property type="protein sequence ID" value="ODR48004.1"/>
    <property type="molecule type" value="Genomic_DNA"/>
</dbReference>
<evidence type="ECO:0000256" key="3">
    <source>
        <dbReference type="ARBA" id="ARBA00022475"/>
    </source>
</evidence>
<dbReference type="AlphaFoldDB" id="A0A1E3UDF0"/>
<evidence type="ECO:0000313" key="10">
    <source>
        <dbReference type="EMBL" id="ODM10640.1"/>
    </source>
</evidence>
<evidence type="ECO:0000256" key="2">
    <source>
        <dbReference type="ARBA" id="ARBA00022448"/>
    </source>
</evidence>
<feature type="transmembrane region" description="Helical" evidence="7">
    <location>
        <begin position="230"/>
        <end position="249"/>
    </location>
</feature>
<evidence type="ECO:0000256" key="6">
    <source>
        <dbReference type="ARBA" id="ARBA00023136"/>
    </source>
</evidence>
<dbReference type="InterPro" id="IPR000515">
    <property type="entry name" value="MetI-like"/>
</dbReference>
<dbReference type="InterPro" id="IPR051393">
    <property type="entry name" value="ABC_transporter_permease"/>
</dbReference>
<keyword evidence="2 7" id="KW-0813">Transport</keyword>
<evidence type="ECO:0000256" key="7">
    <source>
        <dbReference type="RuleBase" id="RU363032"/>
    </source>
</evidence>
<keyword evidence="6 7" id="KW-0472">Membrane</keyword>
<dbReference type="RefSeq" id="WP_069151177.1">
    <property type="nucleotide sequence ID" value="NZ_BAABXS010000001.1"/>
</dbReference>
<dbReference type="PANTHER" id="PTHR30193:SF1">
    <property type="entry name" value="ABC TRANSPORTER PERMEASE PROTEIN YESP-RELATED"/>
    <property type="match status" value="1"/>
</dbReference>